<reference evidence="11" key="1">
    <citation type="submission" date="2017-05" db="EMBL/GenBank/DDBJ databases">
        <authorList>
            <person name="Sung H."/>
        </authorList>
    </citation>
    <scope>NUCLEOTIDE SEQUENCE [LARGE SCALE GENOMIC DNA]</scope>
    <source>
        <strain evidence="11">AR23208</strain>
    </source>
</reference>
<dbReference type="GO" id="GO:0007165">
    <property type="term" value="P:signal transduction"/>
    <property type="evidence" value="ECO:0007669"/>
    <property type="project" value="UniProtKB-KW"/>
</dbReference>
<organism evidence="10 11">
    <name type="scientific">Tumebacillus avium</name>
    <dbReference type="NCBI Taxonomy" id="1903704"/>
    <lineage>
        <taxon>Bacteria</taxon>
        <taxon>Bacillati</taxon>
        <taxon>Bacillota</taxon>
        <taxon>Bacilli</taxon>
        <taxon>Bacillales</taxon>
        <taxon>Alicyclobacillaceae</taxon>
        <taxon>Tumebacillus</taxon>
    </lineage>
</organism>
<evidence type="ECO:0000256" key="3">
    <source>
        <dbReference type="ARBA" id="ARBA00023136"/>
    </source>
</evidence>
<evidence type="ECO:0000313" key="10">
    <source>
        <dbReference type="EMBL" id="ARU61618.1"/>
    </source>
</evidence>
<dbReference type="PANTHER" id="PTHR32089:SF112">
    <property type="entry name" value="LYSOZYME-LIKE PROTEIN-RELATED"/>
    <property type="match status" value="1"/>
</dbReference>
<dbReference type="Gene3D" id="6.10.340.10">
    <property type="match status" value="1"/>
</dbReference>
<dbReference type="KEGG" id="tum:CBW65_11790"/>
<evidence type="ECO:0000256" key="1">
    <source>
        <dbReference type="ARBA" id="ARBA00004236"/>
    </source>
</evidence>
<dbReference type="CDD" id="cd11386">
    <property type="entry name" value="MCP_signal"/>
    <property type="match status" value="1"/>
</dbReference>
<dbReference type="PROSITE" id="PS50885">
    <property type="entry name" value="HAMP"/>
    <property type="match status" value="1"/>
</dbReference>
<feature type="domain" description="HAMP" evidence="9">
    <location>
        <begin position="208"/>
        <end position="261"/>
    </location>
</feature>
<evidence type="ECO:0000313" key="11">
    <source>
        <dbReference type="Proteomes" id="UP000195437"/>
    </source>
</evidence>
<evidence type="ECO:0000259" key="8">
    <source>
        <dbReference type="PROSITE" id="PS50111"/>
    </source>
</evidence>
<dbReference type="InterPro" id="IPR004089">
    <property type="entry name" value="MCPsignal_dom"/>
</dbReference>
<dbReference type="GO" id="GO:0005886">
    <property type="term" value="C:plasma membrane"/>
    <property type="evidence" value="ECO:0007669"/>
    <property type="project" value="UniProtKB-SubCell"/>
</dbReference>
<keyword evidence="4 6" id="KW-0807">Transducer</keyword>
<dbReference type="InterPro" id="IPR024478">
    <property type="entry name" value="HlyB_4HB_MCP"/>
</dbReference>
<dbReference type="PANTHER" id="PTHR32089">
    <property type="entry name" value="METHYL-ACCEPTING CHEMOTAXIS PROTEIN MCPB"/>
    <property type="match status" value="1"/>
</dbReference>
<evidence type="ECO:0000256" key="5">
    <source>
        <dbReference type="ARBA" id="ARBA00029447"/>
    </source>
</evidence>
<dbReference type="EMBL" id="CP021434">
    <property type="protein sequence ID" value="ARU61618.1"/>
    <property type="molecule type" value="Genomic_DNA"/>
</dbReference>
<name>A0A1Y0IM81_9BACL</name>
<keyword evidence="7" id="KW-0812">Transmembrane</keyword>
<keyword evidence="7" id="KW-1133">Transmembrane helix</keyword>
<evidence type="ECO:0000256" key="4">
    <source>
        <dbReference type="ARBA" id="ARBA00023224"/>
    </source>
</evidence>
<comment type="similarity">
    <text evidence="5">Belongs to the methyl-accepting chemotaxis (MCP) protein family.</text>
</comment>
<feature type="domain" description="Methyl-accepting transducer" evidence="8">
    <location>
        <begin position="280"/>
        <end position="516"/>
    </location>
</feature>
<evidence type="ECO:0000256" key="2">
    <source>
        <dbReference type="ARBA" id="ARBA00022475"/>
    </source>
</evidence>
<evidence type="ECO:0000259" key="9">
    <source>
        <dbReference type="PROSITE" id="PS50885"/>
    </source>
</evidence>
<dbReference type="Proteomes" id="UP000195437">
    <property type="component" value="Chromosome"/>
</dbReference>
<dbReference type="InterPro" id="IPR003660">
    <property type="entry name" value="HAMP_dom"/>
</dbReference>
<evidence type="ECO:0008006" key="12">
    <source>
        <dbReference type="Google" id="ProtNLM"/>
    </source>
</evidence>
<keyword evidence="11" id="KW-1185">Reference proteome</keyword>
<dbReference type="SMART" id="SM00283">
    <property type="entry name" value="MA"/>
    <property type="match status" value="1"/>
</dbReference>
<dbReference type="GO" id="GO:0006935">
    <property type="term" value="P:chemotaxis"/>
    <property type="evidence" value="ECO:0007669"/>
    <property type="project" value="InterPro"/>
</dbReference>
<dbReference type="Pfam" id="PF00015">
    <property type="entry name" value="MCPsignal"/>
    <property type="match status" value="1"/>
</dbReference>
<evidence type="ECO:0000256" key="7">
    <source>
        <dbReference type="SAM" id="Phobius"/>
    </source>
</evidence>
<dbReference type="InterPro" id="IPR004090">
    <property type="entry name" value="Chemotax_Me-accpt_rcpt"/>
</dbReference>
<comment type="subcellular location">
    <subcellularLocation>
        <location evidence="1">Cell membrane</location>
    </subcellularLocation>
</comment>
<gene>
    <name evidence="10" type="ORF">CBW65_11790</name>
</gene>
<dbReference type="CDD" id="cd06225">
    <property type="entry name" value="HAMP"/>
    <property type="match status" value="1"/>
</dbReference>
<dbReference type="SMART" id="SM00304">
    <property type="entry name" value="HAMP"/>
    <property type="match status" value="1"/>
</dbReference>
<proteinExistence type="inferred from homology"/>
<keyword evidence="2" id="KW-1003">Cell membrane</keyword>
<dbReference type="GO" id="GO:0004888">
    <property type="term" value="F:transmembrane signaling receptor activity"/>
    <property type="evidence" value="ECO:0007669"/>
    <property type="project" value="InterPro"/>
</dbReference>
<dbReference type="Gene3D" id="1.10.287.950">
    <property type="entry name" value="Methyl-accepting chemotaxis protein"/>
    <property type="match status" value="1"/>
</dbReference>
<accession>A0A1Y0IM81</accession>
<evidence type="ECO:0000256" key="6">
    <source>
        <dbReference type="PROSITE-ProRule" id="PRU00284"/>
    </source>
</evidence>
<dbReference type="Pfam" id="PF00672">
    <property type="entry name" value="HAMP"/>
    <property type="match status" value="1"/>
</dbReference>
<dbReference type="PROSITE" id="PS50111">
    <property type="entry name" value="CHEMOTAXIS_TRANSDUC_2"/>
    <property type="match status" value="1"/>
</dbReference>
<feature type="transmembrane region" description="Helical" evidence="7">
    <location>
        <begin position="187"/>
        <end position="215"/>
    </location>
</feature>
<keyword evidence="3 7" id="KW-0472">Membrane</keyword>
<dbReference type="Pfam" id="PF12729">
    <property type="entry name" value="4HB_MCP_1"/>
    <property type="match status" value="1"/>
</dbReference>
<dbReference type="OrthoDB" id="2379189at2"/>
<protein>
    <recommendedName>
        <fullName evidence="12">Methyl-accepting chemotaxis protein</fullName>
    </recommendedName>
</protein>
<sequence length="566" mass="60563">MKFSVRLKLFVSFFLVLLLLIATGAVAVMQMNNMEQKAMEVDGHMMPSVVLAGEINEKVTNLQRLMTRMRMAQSPEDAQAVIDKIHAEQKAVAEMLPKFQELSETGDEKALYDGFAVEYAKFDTQIPLLLAAAEARDPEAFATADEASLVAYDKATEQLNLLKQINQDLGAATTKEAVSINHKAKNLVLGLSIGAIVLTIVVVLVISGMITTPVYRLAAQVKKMSDGDLTLEALNLKSRDEIGDLGRDFDKMVQNLRTILHQVSLNSTQVAATSEQLMAGADHTARAAEQIAASVQEVSSGADKQLQGVTDTTTIVTDMKVNIDQIVSGIATVTDSTRIATERAKDGHEVVDKTIKQMETSTEKIHSTAQVLNKLGQKTDEIGQIVALITSIAGQTNLLALNAAIEASRAGEQGKGFAVVADEVRKLAEQSASAADHIRALIGEVQTDAGVAIVSMNEGTKSFDEGIRMIHLTGDSFKGIHSAVDALARQAQDTVAAVEQVSVGTQELIQAIDTIASFSDQAAGNTQQVAATVQEQTASMEEINAASNLLARMASELQDSVSTFKL</sequence>
<dbReference type="AlphaFoldDB" id="A0A1Y0IM81"/>
<dbReference type="PRINTS" id="PR00260">
    <property type="entry name" value="CHEMTRNSDUCR"/>
</dbReference>
<dbReference type="RefSeq" id="WP_087456997.1">
    <property type="nucleotide sequence ID" value="NZ_CP021434.1"/>
</dbReference>
<dbReference type="SUPFAM" id="SSF58104">
    <property type="entry name" value="Methyl-accepting chemotaxis protein (MCP) signaling domain"/>
    <property type="match status" value="1"/>
</dbReference>